<dbReference type="EMBL" id="VCLA01000178">
    <property type="protein sequence ID" value="MQT03761.1"/>
    <property type="molecule type" value="Genomic_DNA"/>
</dbReference>
<evidence type="ECO:0000313" key="7">
    <source>
        <dbReference type="EMBL" id="MQT03761.1"/>
    </source>
</evidence>
<proteinExistence type="predicted"/>
<accession>A0A646KPE2</accession>
<reference evidence="7 8" key="1">
    <citation type="submission" date="2019-05" db="EMBL/GenBank/DDBJ databases">
        <title>Comparative genomics and metabolomics analyses of clavulanic acid producing Streptomyces species provides insight into specialized metabolism and evolution of beta-lactam biosynthetic gene clusters.</title>
        <authorList>
            <person name="Moore M.A."/>
            <person name="Cruz-Morales P."/>
            <person name="Barona Gomez F."/>
            <person name="Kapil T."/>
        </authorList>
    </citation>
    <scope>NUCLEOTIDE SEQUENCE [LARGE SCALE GENOMIC DNA]</scope>
    <source>
        <strain evidence="7 8">NRRL 5741</strain>
    </source>
</reference>
<evidence type="ECO:0000256" key="4">
    <source>
        <dbReference type="ARBA" id="ARBA00023163"/>
    </source>
</evidence>
<feature type="region of interest" description="Disordered" evidence="5">
    <location>
        <begin position="197"/>
        <end position="220"/>
    </location>
</feature>
<dbReference type="RefSeq" id="WP_153525284.1">
    <property type="nucleotide sequence ID" value="NZ_VCLA01000178.1"/>
</dbReference>
<keyword evidence="2" id="KW-0731">Sigma factor</keyword>
<dbReference type="InterPro" id="IPR014284">
    <property type="entry name" value="RNA_pol_sigma-70_dom"/>
</dbReference>
<dbReference type="GO" id="GO:0016987">
    <property type="term" value="F:sigma factor activity"/>
    <property type="evidence" value="ECO:0007669"/>
    <property type="project" value="UniProtKB-KW"/>
</dbReference>
<dbReference type="InterPro" id="IPR007630">
    <property type="entry name" value="RNA_pol_sigma70_r4"/>
</dbReference>
<dbReference type="Pfam" id="PF04545">
    <property type="entry name" value="Sigma70_r4"/>
    <property type="match status" value="1"/>
</dbReference>
<dbReference type="InterPro" id="IPR013325">
    <property type="entry name" value="RNA_pol_sigma_r2"/>
</dbReference>
<feature type="compositionally biased region" description="Low complexity" evidence="5">
    <location>
        <begin position="17"/>
        <end position="49"/>
    </location>
</feature>
<dbReference type="PANTHER" id="PTHR30385">
    <property type="entry name" value="SIGMA FACTOR F FLAGELLAR"/>
    <property type="match status" value="1"/>
</dbReference>
<keyword evidence="8" id="KW-1185">Reference proteome</keyword>
<keyword evidence="3" id="KW-0238">DNA-binding</keyword>
<dbReference type="GO" id="GO:0003677">
    <property type="term" value="F:DNA binding"/>
    <property type="evidence" value="ECO:0007669"/>
    <property type="project" value="UniProtKB-KW"/>
</dbReference>
<dbReference type="AlphaFoldDB" id="A0A646KPE2"/>
<dbReference type="OrthoDB" id="9804285at2"/>
<dbReference type="Gene3D" id="1.20.120.1810">
    <property type="match status" value="1"/>
</dbReference>
<sequence>MSSTGPVPPLIPAPPLRTCAPPTPSARTARPAAPGGEEPAGAAGPSRASTVDARQLSVSLFRRLAALEEGTAEYAYVRNTLVELNLSLVRFAARRFRGRAESDEDVVQVGTIGLIKAINRFDPARGVDFASFAMPTIAGEMKRFFRDTGWAVRVPRRLQELRIALARATDALEQELGRHPSTAELAERLGISEKDAAEGERAASGYTARSLDAPAADEDGPGTLTHRLGAEEEAYELVECLASLGPLISELDERDRLVLSLRFGAELTQAEIGARMGVSQMQVSRLLTRILDRLRAGLLQEGAA</sequence>
<evidence type="ECO:0000259" key="6">
    <source>
        <dbReference type="PROSITE" id="PS00715"/>
    </source>
</evidence>
<dbReference type="InterPro" id="IPR007624">
    <property type="entry name" value="RNA_pol_sigma70_r3"/>
</dbReference>
<evidence type="ECO:0000256" key="2">
    <source>
        <dbReference type="ARBA" id="ARBA00023082"/>
    </source>
</evidence>
<dbReference type="CDD" id="cd06171">
    <property type="entry name" value="Sigma70_r4"/>
    <property type="match status" value="1"/>
</dbReference>
<dbReference type="PRINTS" id="PR00046">
    <property type="entry name" value="SIGMA70FCT"/>
</dbReference>
<evidence type="ECO:0000256" key="3">
    <source>
        <dbReference type="ARBA" id="ARBA00023125"/>
    </source>
</evidence>
<evidence type="ECO:0000256" key="1">
    <source>
        <dbReference type="ARBA" id="ARBA00023015"/>
    </source>
</evidence>
<dbReference type="PANTHER" id="PTHR30385:SF4">
    <property type="entry name" value="RNA POLYMERASE SIGMA-E FACTOR"/>
    <property type="match status" value="1"/>
</dbReference>
<dbReference type="SUPFAM" id="SSF88946">
    <property type="entry name" value="Sigma2 domain of RNA polymerase sigma factors"/>
    <property type="match status" value="1"/>
</dbReference>
<feature type="domain" description="RNA polymerase sigma-70" evidence="6">
    <location>
        <begin position="105"/>
        <end position="118"/>
    </location>
</feature>
<feature type="compositionally biased region" description="Pro residues" evidence="5">
    <location>
        <begin position="1"/>
        <end position="15"/>
    </location>
</feature>
<dbReference type="Proteomes" id="UP000419138">
    <property type="component" value="Unassembled WGS sequence"/>
</dbReference>
<dbReference type="SUPFAM" id="SSF88659">
    <property type="entry name" value="Sigma3 and sigma4 domains of RNA polymerase sigma factors"/>
    <property type="match status" value="2"/>
</dbReference>
<dbReference type="Pfam" id="PF04539">
    <property type="entry name" value="Sigma70_r3"/>
    <property type="match status" value="1"/>
</dbReference>
<dbReference type="Gene3D" id="1.20.140.160">
    <property type="match status" value="1"/>
</dbReference>
<feature type="region of interest" description="Disordered" evidence="5">
    <location>
        <begin position="1"/>
        <end position="49"/>
    </location>
</feature>
<dbReference type="InterPro" id="IPR000943">
    <property type="entry name" value="RNA_pol_sigma70"/>
</dbReference>
<evidence type="ECO:0000313" key="8">
    <source>
        <dbReference type="Proteomes" id="UP000419138"/>
    </source>
</evidence>
<dbReference type="NCBIfam" id="TIGR02980">
    <property type="entry name" value="SigBFG"/>
    <property type="match status" value="1"/>
</dbReference>
<dbReference type="Pfam" id="PF04542">
    <property type="entry name" value="Sigma70_r2"/>
    <property type="match status" value="1"/>
</dbReference>
<dbReference type="InterPro" id="IPR014322">
    <property type="entry name" value="RNA_pol_sigma-B/F/G"/>
</dbReference>
<dbReference type="GO" id="GO:0006352">
    <property type="term" value="P:DNA-templated transcription initiation"/>
    <property type="evidence" value="ECO:0007669"/>
    <property type="project" value="InterPro"/>
</dbReference>
<dbReference type="NCBIfam" id="TIGR02937">
    <property type="entry name" value="sigma70-ECF"/>
    <property type="match status" value="1"/>
</dbReference>
<comment type="caution">
    <text evidence="7">The sequence shown here is derived from an EMBL/GenBank/DDBJ whole genome shotgun (WGS) entry which is preliminary data.</text>
</comment>
<gene>
    <name evidence="7" type="ORF">FF041_27415</name>
</gene>
<keyword evidence="4" id="KW-0804">Transcription</keyword>
<dbReference type="InterPro" id="IPR007627">
    <property type="entry name" value="RNA_pol_sigma70_r2"/>
</dbReference>
<evidence type="ECO:0000256" key="5">
    <source>
        <dbReference type="SAM" id="MobiDB-lite"/>
    </source>
</evidence>
<dbReference type="PROSITE" id="PS00715">
    <property type="entry name" value="SIGMA70_1"/>
    <property type="match status" value="1"/>
</dbReference>
<dbReference type="InterPro" id="IPR013324">
    <property type="entry name" value="RNA_pol_sigma_r3/r4-like"/>
</dbReference>
<keyword evidence="1" id="KW-0805">Transcription regulation</keyword>
<organism evidence="7 8">
    <name type="scientific">Streptomyces jumonjinensis</name>
    <dbReference type="NCBI Taxonomy" id="1945"/>
    <lineage>
        <taxon>Bacteria</taxon>
        <taxon>Bacillati</taxon>
        <taxon>Actinomycetota</taxon>
        <taxon>Actinomycetes</taxon>
        <taxon>Kitasatosporales</taxon>
        <taxon>Streptomycetaceae</taxon>
        <taxon>Streptomyces</taxon>
    </lineage>
</organism>
<name>A0A646KPE2_STRJU</name>
<protein>
    <submittedName>
        <fullName evidence="7">SigB/SigF/SigG family RNA polymerase sigma factor</fullName>
    </submittedName>
</protein>